<evidence type="ECO:0000313" key="3">
    <source>
        <dbReference type="Proteomes" id="UP000735302"/>
    </source>
</evidence>
<feature type="region of interest" description="Disordered" evidence="1">
    <location>
        <begin position="28"/>
        <end position="55"/>
    </location>
</feature>
<reference evidence="2 3" key="1">
    <citation type="journal article" date="2021" name="Elife">
        <title>Chloroplast acquisition without the gene transfer in kleptoplastic sea slugs, Plakobranchus ocellatus.</title>
        <authorList>
            <person name="Maeda T."/>
            <person name="Takahashi S."/>
            <person name="Yoshida T."/>
            <person name="Shimamura S."/>
            <person name="Takaki Y."/>
            <person name="Nagai Y."/>
            <person name="Toyoda A."/>
            <person name="Suzuki Y."/>
            <person name="Arimoto A."/>
            <person name="Ishii H."/>
            <person name="Satoh N."/>
            <person name="Nishiyama T."/>
            <person name="Hasebe M."/>
            <person name="Maruyama T."/>
            <person name="Minagawa J."/>
            <person name="Obokata J."/>
            <person name="Shigenobu S."/>
        </authorList>
    </citation>
    <scope>NUCLEOTIDE SEQUENCE [LARGE SCALE GENOMIC DNA]</scope>
</reference>
<evidence type="ECO:0000313" key="2">
    <source>
        <dbReference type="EMBL" id="GFN84336.1"/>
    </source>
</evidence>
<dbReference type="AlphaFoldDB" id="A0AAV3YQC8"/>
<organism evidence="2 3">
    <name type="scientific">Plakobranchus ocellatus</name>
    <dbReference type="NCBI Taxonomy" id="259542"/>
    <lineage>
        <taxon>Eukaryota</taxon>
        <taxon>Metazoa</taxon>
        <taxon>Spiralia</taxon>
        <taxon>Lophotrochozoa</taxon>
        <taxon>Mollusca</taxon>
        <taxon>Gastropoda</taxon>
        <taxon>Heterobranchia</taxon>
        <taxon>Euthyneura</taxon>
        <taxon>Panpulmonata</taxon>
        <taxon>Sacoglossa</taxon>
        <taxon>Placobranchoidea</taxon>
        <taxon>Plakobranchidae</taxon>
        <taxon>Plakobranchus</taxon>
    </lineage>
</organism>
<name>A0AAV3YQC8_9GAST</name>
<keyword evidence="3" id="KW-1185">Reference proteome</keyword>
<evidence type="ECO:0000256" key="1">
    <source>
        <dbReference type="SAM" id="MobiDB-lite"/>
    </source>
</evidence>
<feature type="compositionally biased region" description="Polar residues" evidence="1">
    <location>
        <begin position="36"/>
        <end position="49"/>
    </location>
</feature>
<comment type="caution">
    <text evidence="2">The sequence shown here is derived from an EMBL/GenBank/DDBJ whole genome shotgun (WGS) entry which is preliminary data.</text>
</comment>
<dbReference type="Proteomes" id="UP000735302">
    <property type="component" value="Unassembled WGS sequence"/>
</dbReference>
<gene>
    <name evidence="2" type="ORF">PoB_001084200</name>
</gene>
<accession>A0AAV3YQC8</accession>
<dbReference type="EMBL" id="BLXT01001295">
    <property type="protein sequence ID" value="GFN84336.1"/>
    <property type="molecule type" value="Genomic_DNA"/>
</dbReference>
<protein>
    <submittedName>
        <fullName evidence="2">Uncharacterized protein</fullName>
    </submittedName>
</protein>
<proteinExistence type="predicted"/>
<sequence length="81" mass="9032">MWYKGDTGDGGQCGSLMVKNMKMKVSVAAHTHESKNPLTKGQKTALSSRDNQDKWQESLEQAKNLLDKGHKATLSRDNQDK</sequence>